<dbReference type="Gene3D" id="3.30.930.10">
    <property type="entry name" value="Bira Bifunctional Protein, Domain 2"/>
    <property type="match status" value="1"/>
</dbReference>
<dbReference type="GO" id="GO:0006422">
    <property type="term" value="P:aspartyl-tRNA aminoacylation"/>
    <property type="evidence" value="ECO:0007669"/>
    <property type="project" value="UniProtKB-UniRule"/>
</dbReference>
<evidence type="ECO:0000256" key="1">
    <source>
        <dbReference type="ARBA" id="ARBA00006303"/>
    </source>
</evidence>
<name>A0A497E6R7_UNCAE</name>
<evidence type="ECO:0000256" key="5">
    <source>
        <dbReference type="ARBA" id="ARBA00022917"/>
    </source>
</evidence>
<dbReference type="AlphaFoldDB" id="A0A497E6R7"/>
<dbReference type="InterPro" id="IPR004115">
    <property type="entry name" value="GAD-like_sf"/>
</dbReference>
<dbReference type="GO" id="GO:0003676">
    <property type="term" value="F:nucleic acid binding"/>
    <property type="evidence" value="ECO:0007669"/>
    <property type="project" value="InterPro"/>
</dbReference>
<dbReference type="Proteomes" id="UP000279422">
    <property type="component" value="Unassembled WGS sequence"/>
</dbReference>
<feature type="site" description="Important for tRNA non-discrimination" evidence="7">
    <location>
        <position position="31"/>
    </location>
</feature>
<dbReference type="PANTHER" id="PTHR22594:SF5">
    <property type="entry name" value="ASPARTATE--TRNA LIGASE, MITOCHONDRIAL"/>
    <property type="match status" value="1"/>
</dbReference>
<dbReference type="PANTHER" id="PTHR22594">
    <property type="entry name" value="ASPARTYL/LYSYL-TRNA SYNTHETASE"/>
    <property type="match status" value="1"/>
</dbReference>
<keyword evidence="5 7" id="KW-0648">Protein biosynthesis</keyword>
<organism evidence="9 10">
    <name type="scientific">Aerophobetes bacterium</name>
    <dbReference type="NCBI Taxonomy" id="2030807"/>
    <lineage>
        <taxon>Bacteria</taxon>
        <taxon>Candidatus Aerophobota</taxon>
    </lineage>
</organism>
<dbReference type="InterPro" id="IPR004524">
    <property type="entry name" value="Asp-tRNA-ligase_1"/>
</dbReference>
<dbReference type="PROSITE" id="PS50862">
    <property type="entry name" value="AA_TRNA_LIGASE_II"/>
    <property type="match status" value="1"/>
</dbReference>
<feature type="domain" description="Aminoacyl-transfer RNA synthetases class-II family profile" evidence="8">
    <location>
        <begin position="148"/>
        <end position="554"/>
    </location>
</feature>
<dbReference type="CDD" id="cd04317">
    <property type="entry name" value="EcAspRS_like_N"/>
    <property type="match status" value="1"/>
</dbReference>
<feature type="binding site" evidence="7">
    <location>
        <position position="230"/>
    </location>
    <ligand>
        <name>ATP</name>
        <dbReference type="ChEBI" id="CHEBI:30616"/>
    </ligand>
</feature>
<dbReference type="CDD" id="cd00777">
    <property type="entry name" value="AspRS_core"/>
    <property type="match status" value="1"/>
</dbReference>
<dbReference type="HAMAP" id="MF_00044">
    <property type="entry name" value="Asp_tRNA_synth_type1"/>
    <property type="match status" value="1"/>
</dbReference>
<feature type="binding site" evidence="7">
    <location>
        <begin position="533"/>
        <end position="536"/>
    </location>
    <ligand>
        <name>ATP</name>
        <dbReference type="ChEBI" id="CHEBI:30616"/>
    </ligand>
</feature>
<evidence type="ECO:0000256" key="3">
    <source>
        <dbReference type="ARBA" id="ARBA00022741"/>
    </source>
</evidence>
<feature type="binding site" evidence="7">
    <location>
        <position position="175"/>
    </location>
    <ligand>
        <name>L-aspartate</name>
        <dbReference type="ChEBI" id="CHEBI:29991"/>
    </ligand>
</feature>
<feature type="region of interest" description="Aspartate" evidence="7">
    <location>
        <begin position="199"/>
        <end position="202"/>
    </location>
</feature>
<gene>
    <name evidence="7" type="primary">aspS</name>
    <name evidence="9" type="ORF">DRJ00_00180</name>
</gene>
<keyword evidence="7" id="KW-0963">Cytoplasm</keyword>
<dbReference type="NCBIfam" id="TIGR00459">
    <property type="entry name" value="aspS_bact"/>
    <property type="match status" value="1"/>
</dbReference>
<comment type="subunit">
    <text evidence="7">Homodimer.</text>
</comment>
<dbReference type="Pfam" id="PF00152">
    <property type="entry name" value="tRNA-synt_2"/>
    <property type="match status" value="1"/>
</dbReference>
<dbReference type="InterPro" id="IPR004364">
    <property type="entry name" value="Aa-tRNA-synt_II"/>
</dbReference>
<evidence type="ECO:0000256" key="2">
    <source>
        <dbReference type="ARBA" id="ARBA00022598"/>
    </source>
</evidence>
<comment type="similarity">
    <text evidence="1 7">Belongs to the class-II aminoacyl-tRNA synthetase family. Type 1 subfamily.</text>
</comment>
<feature type="binding site" evidence="7">
    <location>
        <position position="481"/>
    </location>
    <ligand>
        <name>ATP</name>
        <dbReference type="ChEBI" id="CHEBI:30616"/>
    </ligand>
</feature>
<dbReference type="EMBL" id="QMPZ01000001">
    <property type="protein sequence ID" value="RLE10882.1"/>
    <property type="molecule type" value="Genomic_DNA"/>
</dbReference>
<evidence type="ECO:0000256" key="4">
    <source>
        <dbReference type="ARBA" id="ARBA00022840"/>
    </source>
</evidence>
<keyword evidence="6 7" id="KW-0030">Aminoacyl-tRNA synthetase</keyword>
<dbReference type="Gene3D" id="2.40.50.140">
    <property type="entry name" value="Nucleic acid-binding proteins"/>
    <property type="match status" value="1"/>
</dbReference>
<dbReference type="EC" id="6.1.1.23" evidence="7"/>
<comment type="function">
    <text evidence="7">Aspartyl-tRNA synthetase with relaxed tRNA specificity since it is able to aspartylate not only its cognate tRNA(Asp) but also tRNA(Asn). Reaction proceeds in two steps: L-aspartate is first activated by ATP to form Asp-AMP and then transferred to the acceptor end of tRNA(Asp/Asn).</text>
</comment>
<dbReference type="InterPro" id="IPR002312">
    <property type="entry name" value="Asp/Asn-tRNA-synth_IIb"/>
</dbReference>
<comment type="caution">
    <text evidence="7">Lacks conserved residue(s) required for the propagation of feature annotation.</text>
</comment>
<dbReference type="InterPro" id="IPR012340">
    <property type="entry name" value="NA-bd_OB-fold"/>
</dbReference>
<reference evidence="9 10" key="1">
    <citation type="submission" date="2018-06" db="EMBL/GenBank/DDBJ databases">
        <title>Extensive metabolic versatility and redundancy in microbially diverse, dynamic hydrothermal sediments.</title>
        <authorList>
            <person name="Dombrowski N."/>
            <person name="Teske A."/>
            <person name="Baker B.J."/>
        </authorList>
    </citation>
    <scope>NUCLEOTIDE SEQUENCE [LARGE SCALE GENOMIC DNA]</scope>
    <source>
        <strain evidence="9">B47_G16</strain>
    </source>
</reference>
<dbReference type="SUPFAM" id="SSF55681">
    <property type="entry name" value="Class II aaRS and biotin synthetases"/>
    <property type="match status" value="1"/>
</dbReference>
<evidence type="ECO:0000313" key="10">
    <source>
        <dbReference type="Proteomes" id="UP000279422"/>
    </source>
</evidence>
<evidence type="ECO:0000259" key="8">
    <source>
        <dbReference type="PROSITE" id="PS50862"/>
    </source>
</evidence>
<dbReference type="GO" id="GO:0005737">
    <property type="term" value="C:cytoplasm"/>
    <property type="evidence" value="ECO:0007669"/>
    <property type="project" value="UniProtKB-SubCell"/>
</dbReference>
<dbReference type="InterPro" id="IPR045864">
    <property type="entry name" value="aa-tRNA-synth_II/BPL/LPL"/>
</dbReference>
<dbReference type="GO" id="GO:0005524">
    <property type="term" value="F:ATP binding"/>
    <property type="evidence" value="ECO:0007669"/>
    <property type="project" value="UniProtKB-UniRule"/>
</dbReference>
<comment type="subcellular location">
    <subcellularLocation>
        <location evidence="7">Cytoplasm</location>
    </subcellularLocation>
</comment>
<dbReference type="NCBIfam" id="NF001750">
    <property type="entry name" value="PRK00476.1"/>
    <property type="match status" value="1"/>
</dbReference>
<sequence length="584" mass="66617">MRRTHLCGVLNREHSNQRVTLAGWVRRRRDHGGLIFVDLGDKSGITQVVFNPEVQKEVHEQARLLREGWVIAVEGKVKMRPSESINPKLKTGEIELVAEKMEILNPSEILPFSSDDNVKVNEEVRLKYRYLDLRRPVMQKNLFLRYQVTKLVRDFLDKKGFIEIETPFLTRSTPEGARDYLVPSRLNPGEFYALPQSPQLFKQLLMVAGFDRYFQIARCFRDEDLRADRQPEFTQIDIELSFIEEEDIYSLVEEMLAEVFKKILGVSLKIPFPRLSYQQAMERFGTDKPDTRFGLELVDVSSLVYPSKFMIFQKVLEEGGKVKGIRVPGGSRLSRRELEELSRWITLYGAGGMSWILFAQDGIRSPLSKFFPEGALLKVLECAGAKKGDAFLMVADKREVVAESLANLRLHLAKKFNLIPQDTYQALWVVDFPLFEYDKEGRLTPCNHPFTSPKEEDLPLLEKSPEKVRARAYDLVLNGKEIGGGSIRIHRRGIQEKIFNILGIDPLQAREKFGFLLDALSLGAPPHGGIAMGLDRLVMIVAGTDSIRDVIAFPKTQKAVCLMTQAPSTVDEKQLKELHLKVEE</sequence>
<keyword evidence="3 7" id="KW-0547">Nucleotide-binding</keyword>
<dbReference type="Pfam" id="PF02938">
    <property type="entry name" value="GAD"/>
    <property type="match status" value="1"/>
</dbReference>
<evidence type="ECO:0000256" key="6">
    <source>
        <dbReference type="ARBA" id="ARBA00023146"/>
    </source>
</evidence>
<dbReference type="InterPro" id="IPR047089">
    <property type="entry name" value="Asp-tRNA-ligase_1_N"/>
</dbReference>
<dbReference type="Gene3D" id="3.30.1360.30">
    <property type="entry name" value="GAD-like domain"/>
    <property type="match status" value="1"/>
</dbReference>
<evidence type="ECO:0000313" key="9">
    <source>
        <dbReference type="EMBL" id="RLE10882.1"/>
    </source>
</evidence>
<protein>
    <recommendedName>
        <fullName evidence="7">Aspartate--tRNA(Asp/Asn) ligase</fullName>
        <ecNumber evidence="7">6.1.1.23</ecNumber>
    </recommendedName>
    <alternativeName>
        <fullName evidence="7">Aspartyl-tRNA synthetase</fullName>
        <shortName evidence="7">AspRS</shortName>
    </alternativeName>
    <alternativeName>
        <fullName evidence="7">Non-discriminating aspartyl-tRNA synthetase</fullName>
        <shortName evidence="7">ND-AspRS</shortName>
    </alternativeName>
</protein>
<evidence type="ECO:0000256" key="7">
    <source>
        <dbReference type="HAMAP-Rule" id="MF_00044"/>
    </source>
</evidence>
<dbReference type="GO" id="GO:0004815">
    <property type="term" value="F:aspartate-tRNA ligase activity"/>
    <property type="evidence" value="ECO:0007669"/>
    <property type="project" value="UniProtKB-UniRule"/>
</dbReference>
<dbReference type="InterPro" id="IPR029351">
    <property type="entry name" value="GAD_dom"/>
</dbReference>
<dbReference type="InterPro" id="IPR006195">
    <property type="entry name" value="aa-tRNA-synth_II"/>
</dbReference>
<dbReference type="GO" id="GO:0050560">
    <property type="term" value="F:aspartate-tRNA(Asn) ligase activity"/>
    <property type="evidence" value="ECO:0007669"/>
    <property type="project" value="UniProtKB-EC"/>
</dbReference>
<comment type="catalytic activity">
    <reaction evidence="7">
        <text>tRNA(Asx) + L-aspartate + ATP = L-aspartyl-tRNA(Asx) + AMP + diphosphate</text>
        <dbReference type="Rhea" id="RHEA:18349"/>
        <dbReference type="Rhea" id="RHEA-COMP:9710"/>
        <dbReference type="Rhea" id="RHEA-COMP:9711"/>
        <dbReference type="ChEBI" id="CHEBI:29991"/>
        <dbReference type="ChEBI" id="CHEBI:30616"/>
        <dbReference type="ChEBI" id="CHEBI:33019"/>
        <dbReference type="ChEBI" id="CHEBI:78442"/>
        <dbReference type="ChEBI" id="CHEBI:78516"/>
        <dbReference type="ChEBI" id="CHEBI:456215"/>
        <dbReference type="EC" id="6.1.1.23"/>
    </reaction>
</comment>
<dbReference type="InterPro" id="IPR047090">
    <property type="entry name" value="AspRS_core"/>
</dbReference>
<keyword evidence="4 7" id="KW-0067">ATP-binding</keyword>
<dbReference type="SUPFAM" id="SSF55261">
    <property type="entry name" value="GAD domain-like"/>
    <property type="match status" value="1"/>
</dbReference>
<feature type="binding site" evidence="7">
    <location>
        <position position="488"/>
    </location>
    <ligand>
        <name>L-aspartate</name>
        <dbReference type="ChEBI" id="CHEBI:29991"/>
    </ligand>
</feature>
<dbReference type="PRINTS" id="PR01042">
    <property type="entry name" value="TRNASYNTHASP"/>
</dbReference>
<dbReference type="Pfam" id="PF01336">
    <property type="entry name" value="tRNA_anti-codon"/>
    <property type="match status" value="1"/>
</dbReference>
<keyword evidence="2 7" id="KW-0436">Ligase</keyword>
<proteinExistence type="inferred from homology"/>
<comment type="caution">
    <text evidence="9">The sequence shown here is derived from an EMBL/GenBank/DDBJ whole genome shotgun (WGS) entry which is preliminary data.</text>
</comment>
<accession>A0A497E6R7</accession>
<feature type="binding site" evidence="7">
    <location>
        <position position="221"/>
    </location>
    <ligand>
        <name>L-aspartate</name>
        <dbReference type="ChEBI" id="CHEBI:29991"/>
    </ligand>
</feature>
<dbReference type="InterPro" id="IPR004365">
    <property type="entry name" value="NA-bd_OB_tRNA"/>
</dbReference>
<feature type="binding site" evidence="7">
    <location>
        <begin position="221"/>
        <end position="223"/>
    </location>
    <ligand>
        <name>ATP</name>
        <dbReference type="ChEBI" id="CHEBI:30616"/>
    </ligand>
</feature>
<dbReference type="SUPFAM" id="SSF50249">
    <property type="entry name" value="Nucleic acid-binding proteins"/>
    <property type="match status" value="1"/>
</dbReference>